<accession>A0ABQ9VEJ9</accession>
<proteinExistence type="predicted"/>
<keyword evidence="4" id="KW-1185">Reference proteome</keyword>
<dbReference type="EMBL" id="JASSZA010000006">
    <property type="protein sequence ID" value="KAK2107808.1"/>
    <property type="molecule type" value="Genomic_DNA"/>
</dbReference>
<comment type="caution">
    <text evidence="3">The sequence shown here is derived from an EMBL/GenBank/DDBJ whole genome shotgun (WGS) entry which is preliminary data.</text>
</comment>
<protein>
    <submittedName>
        <fullName evidence="3">Uncharacterized protein</fullName>
    </submittedName>
</protein>
<organism evidence="3 4">
    <name type="scientific">Saguinus oedipus</name>
    <name type="common">Cotton-top tamarin</name>
    <name type="synonym">Oedipomidas oedipus</name>
    <dbReference type="NCBI Taxonomy" id="9490"/>
    <lineage>
        <taxon>Eukaryota</taxon>
        <taxon>Metazoa</taxon>
        <taxon>Chordata</taxon>
        <taxon>Craniata</taxon>
        <taxon>Vertebrata</taxon>
        <taxon>Euteleostomi</taxon>
        <taxon>Mammalia</taxon>
        <taxon>Eutheria</taxon>
        <taxon>Euarchontoglires</taxon>
        <taxon>Primates</taxon>
        <taxon>Haplorrhini</taxon>
        <taxon>Platyrrhini</taxon>
        <taxon>Cebidae</taxon>
        <taxon>Callitrichinae</taxon>
        <taxon>Saguinus</taxon>
    </lineage>
</organism>
<evidence type="ECO:0000313" key="4">
    <source>
        <dbReference type="Proteomes" id="UP001266305"/>
    </source>
</evidence>
<dbReference type="Proteomes" id="UP001266305">
    <property type="component" value="Unassembled WGS sequence"/>
</dbReference>
<evidence type="ECO:0000313" key="2">
    <source>
        <dbReference type="EMBL" id="KAK2107784.1"/>
    </source>
</evidence>
<name>A0ABQ9VEJ9_SAGOE</name>
<evidence type="ECO:0000313" key="3">
    <source>
        <dbReference type="EMBL" id="KAK2107808.1"/>
    </source>
</evidence>
<feature type="region of interest" description="Disordered" evidence="1">
    <location>
        <begin position="199"/>
        <end position="233"/>
    </location>
</feature>
<feature type="region of interest" description="Disordered" evidence="1">
    <location>
        <begin position="21"/>
        <end position="44"/>
    </location>
</feature>
<evidence type="ECO:0000256" key="1">
    <source>
        <dbReference type="SAM" id="MobiDB-lite"/>
    </source>
</evidence>
<reference evidence="3 4" key="1">
    <citation type="submission" date="2023-05" db="EMBL/GenBank/DDBJ databases">
        <title>B98-5 Cell Line De Novo Hybrid Assembly: An Optical Mapping Approach.</title>
        <authorList>
            <person name="Kananen K."/>
            <person name="Auerbach J.A."/>
            <person name="Kautto E."/>
            <person name="Blachly J.S."/>
        </authorList>
    </citation>
    <scope>NUCLEOTIDE SEQUENCE [LARGE SCALE GENOMIC DNA]</scope>
    <source>
        <strain evidence="3">B95-8</strain>
        <tissue evidence="3">Cell line</tissue>
    </source>
</reference>
<sequence>MSPHLGYDTEAQTQTWLLEQAPRLIPSRQSTTKPQPGPTTRAVHPSTIIWKLELPPTAVLAGCTEPIEKPGLFTPATEEGARLWCYLGRTPQLQGFSGDSSTQAALLEGEEGASEKAPRVVVGARSPPVRPRIGPLTKRGARTHTLTVNSNELLISIPQPGEFRFAPIRHSPTALAWPGGGSPTRPRLQGGAGGPCFSAVSGTPTKAHGKAGTFEDACSESSSPRFPRGLPAS</sequence>
<dbReference type="EMBL" id="JASSZA010000006">
    <property type="protein sequence ID" value="KAK2107784.1"/>
    <property type="molecule type" value="Genomic_DNA"/>
</dbReference>
<gene>
    <name evidence="2" type="ORF">P7K49_012949</name>
    <name evidence="3" type="ORF">P7K49_012973</name>
</gene>